<accession>A0A0F4HBE4</accession>
<dbReference type="GO" id="GO:0006777">
    <property type="term" value="P:Mo-molybdopterin cofactor biosynthetic process"/>
    <property type="evidence" value="ECO:0007669"/>
    <property type="project" value="InterPro"/>
</dbReference>
<dbReference type="Proteomes" id="UP000185427">
    <property type="component" value="Chromosome"/>
</dbReference>
<proteinExistence type="predicted"/>
<dbReference type="EMBL" id="WHJL01000014">
    <property type="protein sequence ID" value="MPQ34925.1"/>
    <property type="molecule type" value="Genomic_DNA"/>
</dbReference>
<protein>
    <submittedName>
        <fullName evidence="1">Molybdenum cofactor biosynthesis protein E</fullName>
    </submittedName>
    <submittedName>
        <fullName evidence="2">Molybdenum cofactor biosynthesis protein MoaE</fullName>
    </submittedName>
    <submittedName>
        <fullName evidence="4">Molybdopterin synthase catalytic subunit 1</fullName>
        <ecNumber evidence="4">2.8.1.12</ecNumber>
    </submittedName>
    <submittedName>
        <fullName evidence="3">Molybdopterin synthase large subunit</fullName>
    </submittedName>
</protein>
<gene>
    <name evidence="4" type="primary">moaE1</name>
    <name evidence="1" type="ORF">BUW47_09700</name>
    <name evidence="3" type="ORF">C1Y38_07025</name>
    <name evidence="2" type="ORF">GC247_03150</name>
    <name evidence="4" type="ORF">HCY95_01190</name>
    <name evidence="5" type="ORF">P8634_06155</name>
</gene>
<dbReference type="GO" id="GO:0030366">
    <property type="term" value="F:molybdopterin synthase activity"/>
    <property type="evidence" value="ECO:0007669"/>
    <property type="project" value="UniProtKB-EC"/>
</dbReference>
<dbReference type="AlphaFoldDB" id="A0A0F4HBE4"/>
<reference evidence="5" key="5">
    <citation type="submission" date="2023-04" db="EMBL/GenBank/DDBJ databases">
        <title>Genomic of Limosilactobacillus fermentum MSJK0025.</title>
        <authorList>
            <person name="Yang S."/>
        </authorList>
    </citation>
    <scope>NUCLEOTIDE SEQUENCE</scope>
    <source>
        <strain evidence="5">MSJK0025</strain>
    </source>
</reference>
<dbReference type="Proteomes" id="UP001218104">
    <property type="component" value="Chromosome"/>
</dbReference>
<dbReference type="GeneID" id="83714465"/>
<reference evidence="1 6" key="1">
    <citation type="submission" date="2016-12" db="EMBL/GenBank/DDBJ databases">
        <title>Complete Genome Sequence of Lactobacillus fermentum Strain SNUV175, a Probiotic for Treatment of Bacterial Vaginosis.</title>
        <authorList>
            <person name="Lee S."/>
            <person name="You H.J."/>
            <person name="Kwon B."/>
            <person name="Ko G."/>
        </authorList>
    </citation>
    <scope>NUCLEOTIDE SEQUENCE [LARGE SCALE GENOMIC DNA]</scope>
    <source>
        <strain evidence="1 6">SNUV175</strain>
    </source>
</reference>
<keyword evidence="4" id="KW-0808">Transferase</keyword>
<dbReference type="SUPFAM" id="SSF54690">
    <property type="entry name" value="Molybdopterin synthase subunit MoaE"/>
    <property type="match status" value="1"/>
</dbReference>
<dbReference type="EMBL" id="POTQ01000014">
    <property type="protein sequence ID" value="PNV57616.1"/>
    <property type="molecule type" value="Genomic_DNA"/>
</dbReference>
<dbReference type="EMBL" id="CP050919">
    <property type="protein sequence ID" value="QIX58753.1"/>
    <property type="molecule type" value="Genomic_DNA"/>
</dbReference>
<evidence type="ECO:0000313" key="1">
    <source>
        <dbReference type="EMBL" id="APU46659.1"/>
    </source>
</evidence>
<dbReference type="Proteomes" id="UP000466799">
    <property type="component" value="Unassembled WGS sequence"/>
</dbReference>
<dbReference type="EMBL" id="CP121468">
    <property type="protein sequence ID" value="WFR88410.1"/>
    <property type="molecule type" value="Genomic_DNA"/>
</dbReference>
<dbReference type="CDD" id="cd00756">
    <property type="entry name" value="MoaE"/>
    <property type="match status" value="1"/>
</dbReference>
<dbReference type="Pfam" id="PF02391">
    <property type="entry name" value="MoaE"/>
    <property type="match status" value="1"/>
</dbReference>
<reference evidence="4 9" key="4">
    <citation type="submission" date="2020-04" db="EMBL/GenBank/DDBJ databases">
        <title>Novel strain L. Fermentum HFD1 producer antibacterial peptides.</title>
        <authorList>
            <person name="Ozhegov G.D."/>
            <person name="Pavlova A.S."/>
            <person name="Zhuravleva D.E."/>
            <person name="Gogoleva N.V."/>
            <person name="Shagimardanova E.I."/>
            <person name="Markelova M.I."/>
            <person name="Yarullina D.R."/>
            <person name="Kayumov A.R."/>
        </authorList>
    </citation>
    <scope>NUCLEOTIDE SEQUENCE [LARGE SCALE GENOMIC DNA]</scope>
    <source>
        <strain evidence="4 9">HFD1</strain>
    </source>
</reference>
<dbReference type="Proteomes" id="UP000503169">
    <property type="component" value="Chromosome"/>
</dbReference>
<reference evidence="2 8" key="3">
    <citation type="submission" date="2019-10" db="EMBL/GenBank/DDBJ databases">
        <title>Genome Sequencing and assembly of Lactobacillus fermentum I2, a lactic acid bacteria.</title>
        <authorList>
            <person name="Lopes L.S."/>
            <person name="Persinoti G.F."/>
            <person name="Riano-Pachon D.M."/>
            <person name="Labate C.A."/>
        </authorList>
    </citation>
    <scope>NUCLEOTIDE SEQUENCE [LARGE SCALE GENOMIC DNA]</scope>
    <source>
        <strain evidence="2 8">I2</strain>
    </source>
</reference>
<dbReference type="RefSeq" id="WP_003683472.1">
    <property type="nucleotide sequence ID" value="NZ_AP024320.1"/>
</dbReference>
<dbReference type="OrthoDB" id="9803224at2"/>
<evidence type="ECO:0000313" key="6">
    <source>
        <dbReference type="Proteomes" id="UP000185427"/>
    </source>
</evidence>
<dbReference type="EMBL" id="CP019030">
    <property type="protein sequence ID" value="APU46659.1"/>
    <property type="molecule type" value="Genomic_DNA"/>
</dbReference>
<dbReference type="EC" id="2.8.1.12" evidence="4"/>
<sequence>MYYLRISDEPLNVAELYAKLVDPKYGGIDMFVGTIRQWTGEIETERIVYSAYHPMAERQLEKLAEPIEQQGARVVIAHRTGELQLTEEAVFVGVAAAHRGDAFKWCQYLIDTLKQEVPIWKQEFDTDKVRWGE</sequence>
<dbReference type="InterPro" id="IPR003448">
    <property type="entry name" value="Mopterin_biosynth_MoaE"/>
</dbReference>
<evidence type="ECO:0000313" key="8">
    <source>
        <dbReference type="Proteomes" id="UP000466799"/>
    </source>
</evidence>
<dbReference type="Gene3D" id="3.90.1170.40">
    <property type="entry name" value="Molybdopterin biosynthesis MoaE subunit"/>
    <property type="match status" value="1"/>
</dbReference>
<reference evidence="3 7" key="2">
    <citation type="submission" date="2018-01" db="EMBL/GenBank/DDBJ databases">
        <title>Draft genome sequence of the feruloyl esterase-producing strain Lactobacillus fermentum CRL 1446, isolated from artisanal goat milk cheese.</title>
        <authorList>
            <person name="Abeijon Mukdsi M.C."/>
            <person name="Saavedra L."/>
            <person name="Gauffin Cano M.P."/>
            <person name="Hebert E.M."/>
            <person name="Medina R.B."/>
        </authorList>
    </citation>
    <scope>NUCLEOTIDE SEQUENCE [LARGE SCALE GENOMIC DNA]</scope>
    <source>
        <strain evidence="3 7">CRL 1446</strain>
    </source>
</reference>
<evidence type="ECO:0000313" key="7">
    <source>
        <dbReference type="Proteomes" id="UP000236514"/>
    </source>
</evidence>
<dbReference type="PANTHER" id="PTHR23404">
    <property type="entry name" value="MOLYBDOPTERIN SYNTHASE RELATED"/>
    <property type="match status" value="1"/>
</dbReference>
<evidence type="ECO:0000313" key="5">
    <source>
        <dbReference type="EMBL" id="WFR88410.1"/>
    </source>
</evidence>
<evidence type="ECO:0000313" key="9">
    <source>
        <dbReference type="Proteomes" id="UP000503169"/>
    </source>
</evidence>
<evidence type="ECO:0000313" key="4">
    <source>
        <dbReference type="EMBL" id="QIX58753.1"/>
    </source>
</evidence>
<evidence type="ECO:0000313" key="3">
    <source>
        <dbReference type="EMBL" id="PNV57616.1"/>
    </source>
</evidence>
<organism evidence="2 8">
    <name type="scientific">Limosilactobacillus fermentum</name>
    <name type="common">Lactobacillus fermentum</name>
    <dbReference type="NCBI Taxonomy" id="1613"/>
    <lineage>
        <taxon>Bacteria</taxon>
        <taxon>Bacillati</taxon>
        <taxon>Bacillota</taxon>
        <taxon>Bacilli</taxon>
        <taxon>Lactobacillales</taxon>
        <taxon>Lactobacillaceae</taxon>
        <taxon>Limosilactobacillus</taxon>
    </lineage>
</organism>
<evidence type="ECO:0000313" key="2">
    <source>
        <dbReference type="EMBL" id="MPQ34925.1"/>
    </source>
</evidence>
<dbReference type="PATRIC" id="fig|1613.32.peg.1741"/>
<dbReference type="InterPro" id="IPR036563">
    <property type="entry name" value="MoaE_sf"/>
</dbReference>
<name>A0A0F4HBE4_LIMFE</name>
<dbReference type="Proteomes" id="UP000236514">
    <property type="component" value="Unassembled WGS sequence"/>
</dbReference>